<proteinExistence type="predicted"/>
<protein>
    <submittedName>
        <fullName evidence="3">Uncharacterized protein</fullName>
    </submittedName>
</protein>
<evidence type="ECO:0000313" key="3">
    <source>
        <dbReference type="EMBL" id="KAA2217302.1"/>
    </source>
</evidence>
<dbReference type="Pfam" id="PF12008">
    <property type="entry name" value="EcoR124_C"/>
    <property type="match status" value="1"/>
</dbReference>
<evidence type="ECO:0000259" key="2">
    <source>
        <dbReference type="Pfam" id="PF14355"/>
    </source>
</evidence>
<dbReference type="Pfam" id="PF14355">
    <property type="entry name" value="Abi_C"/>
    <property type="match status" value="1"/>
</dbReference>
<organism evidence="3 4">
    <name type="scientific">Maribacter flavus</name>
    <dbReference type="NCBI Taxonomy" id="1658664"/>
    <lineage>
        <taxon>Bacteria</taxon>
        <taxon>Pseudomonadati</taxon>
        <taxon>Bacteroidota</taxon>
        <taxon>Flavobacteriia</taxon>
        <taxon>Flavobacteriales</taxon>
        <taxon>Flavobacteriaceae</taxon>
        <taxon>Maribacter</taxon>
    </lineage>
</organism>
<evidence type="ECO:0000313" key="4">
    <source>
        <dbReference type="Proteomes" id="UP000323188"/>
    </source>
</evidence>
<sequence>MIQLNQLRMKLTLQWNTKRVYFKKCLCDMEKTRAMISANAEKHSHFEEYFKIIEIIEEHTLINPDVCIESCKALVEGISKTILINLDNTKTTENIDKDDLPKLFKDAMRILSDECEDLDGDFAARFSAIIQVIGEIRNKRSDISHGRMAPKFIFSSSKLASTVVNMTDSMLEYILEHYFSLNHTSDSALDYASKKMKAYNDWLDESVEFPIKKARFSKLLFENDYDEYENRFRNEFSQDIEEELKEAVSSIVDSLFISATKRESKIKKKIPVETKKEAAVITAEKEKTAEQEEKIIEKLVSDFDEDTFWSEAKNRALQEFAEAENLKSEELIEVVNEYLFSEKPPLRDDVAKTMNERPKLSEFKTVVPNLTEKIVAFANDLKNPEAEA</sequence>
<feature type="domain" description="Type I restriction enzyme R protein C-terminal" evidence="1">
    <location>
        <begin position="285"/>
        <end position="379"/>
    </location>
</feature>
<gene>
    <name evidence="3" type="ORF">F0361_15220</name>
</gene>
<comment type="caution">
    <text evidence="3">The sequence shown here is derived from an EMBL/GenBank/DDBJ whole genome shotgun (WGS) entry which is preliminary data.</text>
</comment>
<reference evidence="3 4" key="1">
    <citation type="submission" date="2019-09" db="EMBL/GenBank/DDBJ databases">
        <authorList>
            <person name="Khan S.A."/>
            <person name="Jeon C.O."/>
            <person name="Chun B.H."/>
            <person name="Jeong S.E."/>
        </authorList>
    </citation>
    <scope>NUCLEOTIDE SEQUENCE [LARGE SCALE GENOMIC DNA]</scope>
    <source>
        <strain evidence="3 4">KCTC 42508</strain>
    </source>
</reference>
<dbReference type="AlphaFoldDB" id="A0A5B2TRZ8"/>
<name>A0A5B2TRZ8_9FLAO</name>
<accession>A0A5B2TRZ8</accession>
<dbReference type="InterPro" id="IPR026001">
    <property type="entry name" value="Abi-like_C"/>
</dbReference>
<dbReference type="Proteomes" id="UP000323188">
    <property type="component" value="Unassembled WGS sequence"/>
</dbReference>
<evidence type="ECO:0000259" key="1">
    <source>
        <dbReference type="Pfam" id="PF12008"/>
    </source>
</evidence>
<feature type="domain" description="Abortive infection protein-like C-terminal" evidence="2">
    <location>
        <begin position="126"/>
        <end position="176"/>
    </location>
</feature>
<dbReference type="EMBL" id="VUOE01000002">
    <property type="protein sequence ID" value="KAA2217302.1"/>
    <property type="molecule type" value="Genomic_DNA"/>
</dbReference>
<dbReference type="InterPro" id="IPR022625">
    <property type="entry name" value="TypeI_RM_Rsu_C"/>
</dbReference>